<gene>
    <name evidence="2" type="ORF">CWD77_09820</name>
</gene>
<dbReference type="InterPro" id="IPR006860">
    <property type="entry name" value="FecR"/>
</dbReference>
<dbReference type="Proteomes" id="UP000233398">
    <property type="component" value="Unassembled WGS sequence"/>
</dbReference>
<sequence>MKKTVGLLIVIVLVVAGVYLFSTSTDESERVALVETDDEVAYVRRYVPSVTVTNVSYADSLEEVGRALISGDTLTTGNSGYAMVLFLDESIARVSPSSQMVIRSELNPERNLNIRTHVGMLLGGMFLDVESRPDREFEITTTRAVASVKGTRFGVTADDKIWVEEGEVEVTIRETGEIRSLSNKMYLQVEADGTVDSGELTDQELAELADEFQILESDLIERDMKIQFRNSAGDTVEEQIKVFEQSESSDE</sequence>
<dbReference type="AlphaFoldDB" id="A0A2N0VI27"/>
<dbReference type="RefSeq" id="WP_101073382.1">
    <property type="nucleotide sequence ID" value="NZ_PISP01000002.1"/>
</dbReference>
<evidence type="ECO:0000313" key="3">
    <source>
        <dbReference type="Proteomes" id="UP000233398"/>
    </source>
</evidence>
<dbReference type="Pfam" id="PF04773">
    <property type="entry name" value="FecR"/>
    <property type="match status" value="1"/>
</dbReference>
<feature type="domain" description="FecR protein" evidence="1">
    <location>
        <begin position="72"/>
        <end position="169"/>
    </location>
</feature>
<name>A0A2N0VI27_9BACT</name>
<accession>A0A2N0VI27</accession>
<dbReference type="PANTHER" id="PTHR38731">
    <property type="entry name" value="LIPL45-RELATED LIPOPROTEIN-RELATED"/>
    <property type="match status" value="1"/>
</dbReference>
<dbReference type="Gene3D" id="2.60.120.1440">
    <property type="match status" value="1"/>
</dbReference>
<evidence type="ECO:0000259" key="1">
    <source>
        <dbReference type="Pfam" id="PF04773"/>
    </source>
</evidence>
<keyword evidence="3" id="KW-1185">Reference proteome</keyword>
<dbReference type="OrthoDB" id="1524163at2"/>
<dbReference type="EMBL" id="PISP01000002">
    <property type="protein sequence ID" value="PKD43843.1"/>
    <property type="molecule type" value="Genomic_DNA"/>
</dbReference>
<proteinExistence type="predicted"/>
<organism evidence="2 3">
    <name type="scientific">Rhodohalobacter barkolensis</name>
    <dbReference type="NCBI Taxonomy" id="2053187"/>
    <lineage>
        <taxon>Bacteria</taxon>
        <taxon>Pseudomonadati</taxon>
        <taxon>Balneolota</taxon>
        <taxon>Balneolia</taxon>
        <taxon>Balneolales</taxon>
        <taxon>Balneolaceae</taxon>
        <taxon>Rhodohalobacter</taxon>
    </lineage>
</organism>
<protein>
    <recommendedName>
        <fullName evidence="1">FecR protein domain-containing protein</fullName>
    </recommendedName>
</protein>
<evidence type="ECO:0000313" key="2">
    <source>
        <dbReference type="EMBL" id="PKD43843.1"/>
    </source>
</evidence>
<reference evidence="2 3" key="1">
    <citation type="submission" date="2017-11" db="EMBL/GenBank/DDBJ databases">
        <title>Rhodohalobacter 15182 sp. nov., isolated from a salt lake.</title>
        <authorList>
            <person name="Han S."/>
        </authorList>
    </citation>
    <scope>NUCLEOTIDE SEQUENCE [LARGE SCALE GENOMIC DNA]</scope>
    <source>
        <strain evidence="2 3">15182</strain>
    </source>
</reference>
<comment type="caution">
    <text evidence="2">The sequence shown here is derived from an EMBL/GenBank/DDBJ whole genome shotgun (WGS) entry which is preliminary data.</text>
</comment>